<evidence type="ECO:0000313" key="1">
    <source>
        <dbReference type="EMBL" id="MPM13404.1"/>
    </source>
</evidence>
<comment type="caution">
    <text evidence="1">The sequence shown here is derived from an EMBL/GenBank/DDBJ whole genome shotgun (WGS) entry which is preliminary data.</text>
</comment>
<dbReference type="EMBL" id="VSSQ01002113">
    <property type="protein sequence ID" value="MPM13404.1"/>
    <property type="molecule type" value="Genomic_DNA"/>
</dbReference>
<organism evidence="1">
    <name type="scientific">bioreactor metagenome</name>
    <dbReference type="NCBI Taxonomy" id="1076179"/>
    <lineage>
        <taxon>unclassified sequences</taxon>
        <taxon>metagenomes</taxon>
        <taxon>ecological metagenomes</taxon>
    </lineage>
</organism>
<dbReference type="AlphaFoldDB" id="A0A644XH11"/>
<name>A0A644XH11_9ZZZZ</name>
<protein>
    <submittedName>
        <fullName evidence="1">Uncharacterized protein</fullName>
    </submittedName>
</protein>
<gene>
    <name evidence="1" type="ORF">SDC9_59761</name>
</gene>
<sequence length="110" mass="12453">MANKHKEGLKRNGRMVGAERRRIARQTLREFYKTSDFEELPSKVRLSMLELCSREPSSQELSNMKRFNAKKATHCPEIGPVANAGEKDMEFHIDEQSFNSAAFYGGSANG</sequence>
<proteinExistence type="predicted"/>
<reference evidence="1" key="1">
    <citation type="submission" date="2019-08" db="EMBL/GenBank/DDBJ databases">
        <authorList>
            <person name="Kucharzyk K."/>
            <person name="Murdoch R.W."/>
            <person name="Higgins S."/>
            <person name="Loffler F."/>
        </authorList>
    </citation>
    <scope>NUCLEOTIDE SEQUENCE</scope>
</reference>
<accession>A0A644XH11</accession>